<dbReference type="AlphaFoldDB" id="A0A0R2SEV4"/>
<feature type="chain" id="PRO_5006586945" description="AB hydrolase-1 domain-containing protein" evidence="2">
    <location>
        <begin position="19"/>
        <end position="356"/>
    </location>
</feature>
<organism evidence="4 5">
    <name type="scientific">OM182 bacterium BACL3 MAG-120507-bin80</name>
    <dbReference type="NCBI Taxonomy" id="1655577"/>
    <lineage>
        <taxon>Bacteria</taxon>
        <taxon>Pseudomonadati</taxon>
        <taxon>Pseudomonadota</taxon>
        <taxon>Gammaproteobacteria</taxon>
        <taxon>OMG group</taxon>
        <taxon>OM182 clade</taxon>
    </lineage>
</organism>
<evidence type="ECO:0000313" key="5">
    <source>
        <dbReference type="Proteomes" id="UP000051934"/>
    </source>
</evidence>
<dbReference type="Proteomes" id="UP000051934">
    <property type="component" value="Unassembled WGS sequence"/>
</dbReference>
<keyword evidence="2" id="KW-0732">Signal</keyword>
<feature type="domain" description="AB hydrolase-1" evidence="3">
    <location>
        <begin position="60"/>
        <end position="331"/>
    </location>
</feature>
<proteinExistence type="predicted"/>
<reference evidence="4 5" key="1">
    <citation type="submission" date="2015-10" db="EMBL/GenBank/DDBJ databases">
        <title>Metagenome-Assembled Genomes uncover a global brackish microbiome.</title>
        <authorList>
            <person name="Hugerth L.W."/>
            <person name="Larsson J."/>
            <person name="Alneberg J."/>
            <person name="Lindh M.V."/>
            <person name="Legrand C."/>
            <person name="Pinhassi J."/>
            <person name="Andersson A.F."/>
        </authorList>
    </citation>
    <scope>NUCLEOTIDE SEQUENCE [LARGE SCALE GENOMIC DNA]</scope>
    <source>
        <strain evidence="4">BACL4 MAG-120507-bin80</strain>
    </source>
</reference>
<evidence type="ECO:0000259" key="3">
    <source>
        <dbReference type="Pfam" id="PF00561"/>
    </source>
</evidence>
<feature type="active site" description="Nucleophile" evidence="1">
    <location>
        <position position="147"/>
    </location>
</feature>
<dbReference type="Pfam" id="PF00561">
    <property type="entry name" value="Abhydrolase_1"/>
    <property type="match status" value="1"/>
</dbReference>
<dbReference type="EMBL" id="LIBB01000129">
    <property type="protein sequence ID" value="KRO71835.1"/>
    <property type="molecule type" value="Genomic_DNA"/>
</dbReference>
<evidence type="ECO:0000313" key="4">
    <source>
        <dbReference type="EMBL" id="KRO71835.1"/>
    </source>
</evidence>
<feature type="active site" evidence="1">
    <location>
        <position position="329"/>
    </location>
</feature>
<name>A0A0R2SEV4_9GAMM</name>
<feature type="signal peptide" evidence="2">
    <location>
        <begin position="1"/>
        <end position="18"/>
    </location>
</feature>
<evidence type="ECO:0000256" key="1">
    <source>
        <dbReference type="PIRSR" id="PIRSR000443-1"/>
    </source>
</evidence>
<evidence type="ECO:0000256" key="2">
    <source>
        <dbReference type="SAM" id="SignalP"/>
    </source>
</evidence>
<comment type="caution">
    <text evidence="4">The sequence shown here is derived from an EMBL/GenBank/DDBJ whole genome shotgun (WGS) entry which is preliminary data.</text>
</comment>
<feature type="active site" evidence="1">
    <location>
        <position position="300"/>
    </location>
</feature>
<dbReference type="InterPro" id="IPR008220">
    <property type="entry name" value="HAT_MetX-like"/>
</dbReference>
<dbReference type="NCBIfam" id="NF005757">
    <property type="entry name" value="PRK07581.1"/>
    <property type="match status" value="1"/>
</dbReference>
<dbReference type="SUPFAM" id="SSF53474">
    <property type="entry name" value="alpha/beta-Hydrolases"/>
    <property type="match status" value="1"/>
</dbReference>
<dbReference type="PIRSF" id="PIRSF000443">
    <property type="entry name" value="Homoser_Ac_trans"/>
    <property type="match status" value="1"/>
</dbReference>
<gene>
    <name evidence="4" type="ORF">ABR69_10795</name>
</gene>
<protein>
    <recommendedName>
        <fullName evidence="3">AB hydrolase-1 domain-containing protein</fullName>
    </recommendedName>
</protein>
<dbReference type="GO" id="GO:0016747">
    <property type="term" value="F:acyltransferase activity, transferring groups other than amino-acyl groups"/>
    <property type="evidence" value="ECO:0007669"/>
    <property type="project" value="InterPro"/>
</dbReference>
<accession>A0A0R2SEV4</accession>
<dbReference type="InterPro" id="IPR000073">
    <property type="entry name" value="AB_hydrolase_1"/>
</dbReference>
<dbReference type="InterPro" id="IPR029058">
    <property type="entry name" value="AB_hydrolase_fold"/>
</dbReference>
<dbReference type="PANTHER" id="PTHR32268">
    <property type="entry name" value="HOMOSERINE O-ACETYLTRANSFERASE"/>
    <property type="match status" value="1"/>
</dbReference>
<dbReference type="PANTHER" id="PTHR32268:SF15">
    <property type="entry name" value="HOMOSERINE ACETYLTRANSFERASE FAMILY PROTEIN (AFU_ORTHOLOGUE AFUA_1G15350)"/>
    <property type="match status" value="1"/>
</dbReference>
<sequence length="356" mass="39027">MTSIVAALVLLVSMVAYSDDDQKIYSLGEFSLESGQILSDAKLSYTTHGQLNEDGTNVILLPSFYLGDHHGYDFLIGTDKALKPSEYFIVAVDMFQNGLSSSPSNTPPPADGINFPSIAIRDNIKAQKRLLEDEFGVTELKAVIGFSMGAQQAFQWGVSYPDGVEKLVPICGSAVEHPHGIARLEGFKLAITTDQDYQNGSYDRPPLAGLRSAAVHWAAWGTSQEWFRREAWQELGLKSLDEVYEFYYALMTSWDANNLLALATTWQNNNVGDTPGFNGNYQAALSSILADVLYIPCETDMYFHIDAMAHEAELLTNGQFVPLPSDWGHLAGGGFAPEDAAFLNTAINNFLTTPND</sequence>
<dbReference type="Gene3D" id="3.40.50.1820">
    <property type="entry name" value="alpha/beta hydrolase"/>
    <property type="match status" value="1"/>
</dbReference>